<evidence type="ECO:0000256" key="1">
    <source>
        <dbReference type="SAM" id="Phobius"/>
    </source>
</evidence>
<feature type="transmembrane region" description="Helical" evidence="1">
    <location>
        <begin position="300"/>
        <end position="321"/>
    </location>
</feature>
<sequence length="368" mass="43438">MNMNTLKYNPFVTAFFLLYTLYSIKSGFFSLAIKNEFIFQIKDIVNISIISIAIFFSFLLSKNKTKIYLIIFNILSIVGLLYFHNKFYLGFLLTISMLTLTSKIKWEVIIKIIIFSNAITILFLCFSVYFSEYYFLEDDRFGRRFTAGFDNPNTLGQYILMLFTVISLFLELKVKNPSTRLIITTSIFIIIFTILYLTYSRTSLILSSLFYIIIIYSILLKKNNHFLPRIKLKYLILFSSLFFIFLQFYFIINFKENNFLYTVNDILTSRLWFGNILYSSLGFPNLLNGINIEKYSPIDFYFIQTIYSIGLIPFIFLYFLVIKNLFNTNITSLMGYTLLIMLLETMTETYFSVPFYSIALFIIFSKKI</sequence>
<keyword evidence="1" id="KW-0472">Membrane</keyword>
<feature type="transmembrane region" description="Helical" evidence="1">
    <location>
        <begin position="179"/>
        <end position="197"/>
    </location>
</feature>
<keyword evidence="1" id="KW-0812">Transmembrane</keyword>
<organism evidence="2">
    <name type="scientific">Proteus myxofaciens ATCC 19692</name>
    <dbReference type="NCBI Taxonomy" id="1354337"/>
    <lineage>
        <taxon>Bacteria</taxon>
        <taxon>Pseudomonadati</taxon>
        <taxon>Pseudomonadota</taxon>
        <taxon>Gammaproteobacteria</taxon>
        <taxon>Enterobacterales</taxon>
        <taxon>Morganellaceae</taxon>
        <taxon>Proteus</taxon>
    </lineage>
</organism>
<feature type="transmembrane region" description="Helical" evidence="1">
    <location>
        <begin position="44"/>
        <end position="61"/>
    </location>
</feature>
<feature type="transmembrane region" description="Helical" evidence="1">
    <location>
        <begin position="203"/>
        <end position="220"/>
    </location>
</feature>
<evidence type="ECO:0000313" key="2">
    <source>
        <dbReference type="EMBL" id="AXZ00132.1"/>
    </source>
</evidence>
<protein>
    <submittedName>
        <fullName evidence="2">Wzy</fullName>
    </submittedName>
</protein>
<dbReference type="AlphaFoldDB" id="A0A385JP92"/>
<name>A0A385JP92_9GAMM</name>
<feature type="transmembrane region" description="Helical" evidence="1">
    <location>
        <begin position="272"/>
        <end position="288"/>
    </location>
</feature>
<feature type="transmembrane region" description="Helical" evidence="1">
    <location>
        <begin position="232"/>
        <end position="252"/>
    </location>
</feature>
<dbReference type="EMBL" id="KY710739">
    <property type="protein sequence ID" value="AXZ00132.1"/>
    <property type="molecule type" value="Genomic_DNA"/>
</dbReference>
<feature type="transmembrane region" description="Helical" evidence="1">
    <location>
        <begin position="155"/>
        <end position="172"/>
    </location>
</feature>
<accession>A0A385JP92</accession>
<keyword evidence="1" id="KW-1133">Transmembrane helix</keyword>
<feature type="transmembrane region" description="Helical" evidence="1">
    <location>
        <begin position="112"/>
        <end position="135"/>
    </location>
</feature>
<proteinExistence type="predicted"/>
<reference evidence="2" key="1">
    <citation type="journal article" date="2017" name="PLoS ONE">
        <title>Genetic diversity of the O antigens of Proteus species and the development of a suspension array for molecular serotyping.</title>
        <authorList>
            <person name="Yu X."/>
            <person name="Torzewska A."/>
            <person name="Zhang X."/>
            <person name="Yin Z."/>
            <person name="Drzewiecka D."/>
            <person name="Cao H."/>
            <person name="Liu B."/>
            <person name="Knirel Y.A."/>
            <person name="Rozalski A."/>
            <person name="Wang L."/>
        </authorList>
    </citation>
    <scope>NUCLEOTIDE SEQUENCE</scope>
    <source>
        <strain evidence="2">ATCC 19692</strain>
    </source>
</reference>
<feature type="transmembrane region" description="Helical" evidence="1">
    <location>
        <begin position="12"/>
        <end position="32"/>
    </location>
</feature>
<feature type="transmembrane region" description="Helical" evidence="1">
    <location>
        <begin position="333"/>
        <end position="364"/>
    </location>
</feature>
<feature type="transmembrane region" description="Helical" evidence="1">
    <location>
        <begin position="67"/>
        <end position="100"/>
    </location>
</feature>